<protein>
    <submittedName>
        <fullName evidence="1">Uncharacterized protein</fullName>
    </submittedName>
</protein>
<organism evidence="1 2">
    <name type="scientific">candidate division TA06 bacterium 34_109</name>
    <dbReference type="NCBI Taxonomy" id="1635277"/>
    <lineage>
        <taxon>Bacteria</taxon>
        <taxon>Bacteria division TA06</taxon>
    </lineage>
</organism>
<dbReference type="InterPro" id="IPR012675">
    <property type="entry name" value="Beta-grasp_dom_sf"/>
</dbReference>
<evidence type="ECO:0000313" key="2">
    <source>
        <dbReference type="Proteomes" id="UP000053467"/>
    </source>
</evidence>
<dbReference type="EMBL" id="LGGX01000023">
    <property type="protein sequence ID" value="KUK86284.1"/>
    <property type="molecule type" value="Genomic_DNA"/>
</dbReference>
<sequence>MAKEALAKYFNIIREITGKSEGKIILNDEAGLADLFFRLADVYGQSFSKYIFNDQGELNSYIRLAKKGQLDQVSLNQKRRTNIIYSLLYQEDKLAGGVILDGKRASSF</sequence>
<dbReference type="Gene3D" id="3.10.20.30">
    <property type="match status" value="1"/>
</dbReference>
<comment type="caution">
    <text evidence="1">The sequence shown here is derived from an EMBL/GenBank/DDBJ whole genome shotgun (WGS) entry which is preliminary data.</text>
</comment>
<gene>
    <name evidence="1" type="ORF">XE03_1599</name>
</gene>
<dbReference type="AlphaFoldDB" id="A0A101I0M6"/>
<accession>A0A101I0M6</accession>
<proteinExistence type="predicted"/>
<reference evidence="2" key="1">
    <citation type="journal article" date="2015" name="MBio">
        <title>Genome-Resolved Metagenomic Analysis Reveals Roles for Candidate Phyla and Other Microbial Community Members in Biogeochemical Transformations in Oil Reservoirs.</title>
        <authorList>
            <person name="Hu P."/>
            <person name="Tom L."/>
            <person name="Singh A."/>
            <person name="Thomas B.C."/>
            <person name="Baker B.J."/>
            <person name="Piceno Y.M."/>
            <person name="Andersen G.L."/>
            <person name="Banfield J.F."/>
        </authorList>
    </citation>
    <scope>NUCLEOTIDE SEQUENCE [LARGE SCALE GENOMIC DNA]</scope>
</reference>
<evidence type="ECO:0000313" key="1">
    <source>
        <dbReference type="EMBL" id="KUK86284.1"/>
    </source>
</evidence>
<dbReference type="Proteomes" id="UP000053467">
    <property type="component" value="Unassembled WGS sequence"/>
</dbReference>
<name>A0A101I0M6_UNCT6</name>